<comment type="function">
    <text evidence="6">Component of the NuA4 histone acetyltransferase complex which is involved in transcriptional activation of selected genes principally by acetylation of nucleosomal histone H4 and H2A. The NuA4 complex is also involved in DNA repair. Involved in gene silencing by neighboring heterochromatin, blockage of the silencing spreading along the chromosome, and required for cell cycle progression through G2/M.</text>
</comment>
<comment type="subcellular location">
    <subcellularLocation>
        <location evidence="1 7">Nucleus</location>
    </subcellularLocation>
</comment>
<feature type="compositionally biased region" description="Low complexity" evidence="8">
    <location>
        <begin position="187"/>
        <end position="208"/>
    </location>
</feature>
<name>A0A0K3CJJ0_RHOTO</name>
<dbReference type="Proteomes" id="UP000239560">
    <property type="component" value="Unassembled WGS sequence"/>
</dbReference>
<feature type="compositionally biased region" description="Polar residues" evidence="8">
    <location>
        <begin position="726"/>
        <end position="740"/>
    </location>
</feature>
<evidence type="ECO:0000259" key="9">
    <source>
        <dbReference type="Pfam" id="PF10513"/>
    </source>
</evidence>
<dbReference type="AlphaFoldDB" id="A0A0K3CJJ0"/>
<feature type="region of interest" description="Disordered" evidence="8">
    <location>
        <begin position="849"/>
        <end position="927"/>
    </location>
</feature>
<evidence type="ECO:0000256" key="5">
    <source>
        <dbReference type="ARBA" id="ARBA00023242"/>
    </source>
</evidence>
<reference evidence="10 12" key="1">
    <citation type="submission" date="2015-07" db="EMBL/GenBank/DDBJ databases">
        <authorList>
            <person name="Cajimat M.N.B."/>
            <person name="Milazzo M.L."/>
            <person name="Fulhorst C.F."/>
        </authorList>
    </citation>
    <scope>NUCLEOTIDE SEQUENCE [LARGE SCALE GENOMIC DNA]</scope>
    <source>
        <strain evidence="10">Single colony</strain>
    </source>
</reference>
<dbReference type="GO" id="GO:0005634">
    <property type="term" value="C:nucleus"/>
    <property type="evidence" value="ECO:0007669"/>
    <property type="project" value="UniProtKB-SubCell"/>
</dbReference>
<dbReference type="STRING" id="5286.A0A0K3CJJ0"/>
<feature type="compositionally biased region" description="Low complexity" evidence="8">
    <location>
        <begin position="155"/>
        <end position="166"/>
    </location>
</feature>
<dbReference type="InterPro" id="IPR024943">
    <property type="entry name" value="Enhancer_polycomb"/>
</dbReference>
<protein>
    <recommendedName>
        <fullName evidence="7">Enhancer of polycomb-like protein</fullName>
    </recommendedName>
</protein>
<evidence type="ECO:0000313" key="12">
    <source>
        <dbReference type="Proteomes" id="UP000199069"/>
    </source>
</evidence>
<keyword evidence="4 7" id="KW-0804">Transcription</keyword>
<dbReference type="PANTHER" id="PTHR14898">
    <property type="entry name" value="ENHANCER OF POLYCOMB"/>
    <property type="match status" value="1"/>
</dbReference>
<dbReference type="Pfam" id="PF10513">
    <property type="entry name" value="EPL1"/>
    <property type="match status" value="1"/>
</dbReference>
<feature type="compositionally biased region" description="Pro residues" evidence="8">
    <location>
        <begin position="632"/>
        <end position="647"/>
    </location>
</feature>
<feature type="region of interest" description="Disordered" evidence="8">
    <location>
        <begin position="626"/>
        <end position="653"/>
    </location>
</feature>
<keyword evidence="3 7" id="KW-0805">Transcription regulation</keyword>
<evidence type="ECO:0000256" key="6">
    <source>
        <dbReference type="ARBA" id="ARBA00025513"/>
    </source>
</evidence>
<evidence type="ECO:0000256" key="3">
    <source>
        <dbReference type="ARBA" id="ARBA00023015"/>
    </source>
</evidence>
<proteinExistence type="inferred from homology"/>
<gene>
    <name evidence="10" type="primary">FGENESH: predicted gene_8.411</name>
    <name evidence="11" type="ORF">AAT19DRAFT_16164</name>
    <name evidence="10" type="ORF">BN2166_0045560</name>
</gene>
<feature type="region of interest" description="Disordered" evidence="8">
    <location>
        <begin position="711"/>
        <end position="741"/>
    </location>
</feature>
<evidence type="ECO:0000313" key="11">
    <source>
        <dbReference type="EMBL" id="PRQ73411.1"/>
    </source>
</evidence>
<dbReference type="Proteomes" id="UP000199069">
    <property type="component" value="Unassembled WGS sequence"/>
</dbReference>
<evidence type="ECO:0000256" key="7">
    <source>
        <dbReference type="RuleBase" id="RU361124"/>
    </source>
</evidence>
<evidence type="ECO:0000313" key="10">
    <source>
        <dbReference type="EMBL" id="CTR08695.1"/>
    </source>
</evidence>
<sequence length="949" mass="102004">MAKGSGRFRNRKLGFKTRINVAVGVVIEDDPIDADLDIEDDKGHKGVETGVDKDEEGEFHLQAVIASSAAAVAQSSASGSRADKGKKPEAYIPTRASETIPEDEYRALYKPGWVDPFSYIRFSDTVEDAIKGAVNYTMDEDDEDWLEDYNAQLQAGSKAKASSSEADPNASPSGRGARHKGKGVDKSPSAPAASTSAGGDSSSSPTAPLSEDDFELIMEVFETVTDQKAPMAHVNINLLPSLDDFDVAFDDPLRPSLAKLKSYARDVYPHWKQRRVERGGKAVFPQLDYDESNEANPYVCFRRRDVKTARKTRRSDQQNLERLVRLRNDLYAAHALMVKVQERERLKLDAIELERKIFDGRCEMRELKRRLNEPDGDEDLLISRKERKRKRDDQMAGSLRIPLGRKAENALSPSNLVPSLEELQARKQRNEAILKQIERDLARKRQGDQFWDDWTDSAYVARPPPTPARFWRTVEPVPNSVPFGSAGRREALGFATQYQPPLGRVRTSFRKRVGRGGRILLDRIGPARRDGEPPSAKRRLPPASDGEDGSDGEEEDEWLDRRRRERLKYDTDVGLDFPTADEPTLLDDFEVQYLMRRVALIKPQDLEQLSVDSAYLEEAFKFVAQDPDKHAPPPVTYGRPPPRPPLQMAPAQAAGAALGQAAGAVGAQLGNPNNAAAYAQAQQQLAAQQAFRLAQQQAALRKSQQMAAAAAAAAGGAGGTPDQMRRTPSQAGSPHNSHSPLVNGIALPGGPGQLNMNGVPANFQNHQLASSPIGANGMPLPRVGPNGLAMNGANGLPATSRLSAPPYSNPQALQLAIQAQQQQAAAAAAAAAAGGSPLALQQLQQGRPMSANGLAQGNPSRPTSAASSHAAISPHMGGATSLPPVGPGGALSPSGLRANGGLATPPPGMAVKRSSPMGPGAVNGQYGMHAGAQGMKPGAPAQYGGFVQG</sequence>
<evidence type="ECO:0000256" key="4">
    <source>
        <dbReference type="ARBA" id="ARBA00023163"/>
    </source>
</evidence>
<accession>A0A0K3CJJ0</accession>
<organism evidence="10 12">
    <name type="scientific">Rhodotorula toruloides</name>
    <name type="common">Yeast</name>
    <name type="synonym">Rhodosporidium toruloides</name>
    <dbReference type="NCBI Taxonomy" id="5286"/>
    <lineage>
        <taxon>Eukaryota</taxon>
        <taxon>Fungi</taxon>
        <taxon>Dikarya</taxon>
        <taxon>Basidiomycota</taxon>
        <taxon>Pucciniomycotina</taxon>
        <taxon>Microbotryomycetes</taxon>
        <taxon>Sporidiobolales</taxon>
        <taxon>Sporidiobolaceae</taxon>
        <taxon>Rhodotorula</taxon>
    </lineage>
</organism>
<feature type="region of interest" description="Disordered" evidence="8">
    <location>
        <begin position="521"/>
        <end position="558"/>
    </location>
</feature>
<evidence type="ECO:0000313" key="13">
    <source>
        <dbReference type="Proteomes" id="UP000239560"/>
    </source>
</evidence>
<dbReference type="OrthoDB" id="435275at2759"/>
<feature type="compositionally biased region" description="Acidic residues" evidence="8">
    <location>
        <begin position="545"/>
        <end position="558"/>
    </location>
</feature>
<evidence type="ECO:0000256" key="1">
    <source>
        <dbReference type="ARBA" id="ARBA00004123"/>
    </source>
</evidence>
<feature type="domain" description="Enhancer of polycomb-like N-terminal" evidence="9">
    <location>
        <begin position="9"/>
        <end position="223"/>
    </location>
</feature>
<dbReference type="EMBL" id="LCTV02000008">
    <property type="protein sequence ID" value="PRQ73411.1"/>
    <property type="molecule type" value="Genomic_DNA"/>
</dbReference>
<dbReference type="OMA" id="IYYMDER"/>
<dbReference type="EMBL" id="CWKI01000008">
    <property type="protein sequence ID" value="CTR08695.1"/>
    <property type="molecule type" value="Genomic_DNA"/>
</dbReference>
<reference evidence="11 13" key="2">
    <citation type="journal article" date="2018" name="Elife">
        <title>Functional genomics of lipid metabolism in the oleaginous yeast Rhodosporidium toruloides.</title>
        <authorList>
            <person name="Coradetti S.T."/>
            <person name="Pinel D."/>
            <person name="Geiselman G."/>
            <person name="Ito M."/>
            <person name="Mondo S."/>
            <person name="Reilly M.C."/>
            <person name="Cheng Y.F."/>
            <person name="Bauer S."/>
            <person name="Grigoriev I."/>
            <person name="Gladden J.M."/>
            <person name="Simmons B.A."/>
            <person name="Brem R."/>
            <person name="Arkin A.P."/>
            <person name="Skerker J.M."/>
        </authorList>
    </citation>
    <scope>NUCLEOTIDE SEQUENCE [LARGE SCALE GENOMIC DNA]</scope>
    <source>
        <strain evidence="11 13">NBRC 0880</strain>
    </source>
</reference>
<feature type="compositionally biased region" description="Low complexity" evidence="8">
    <location>
        <begin position="864"/>
        <end position="873"/>
    </location>
</feature>
<feature type="region of interest" description="Disordered" evidence="8">
    <location>
        <begin position="154"/>
        <end position="209"/>
    </location>
</feature>
<evidence type="ECO:0000256" key="2">
    <source>
        <dbReference type="ARBA" id="ARBA00008035"/>
    </source>
</evidence>
<keyword evidence="12" id="KW-1185">Reference proteome</keyword>
<dbReference type="InterPro" id="IPR019542">
    <property type="entry name" value="Enhancer_polycomb-like_N"/>
</dbReference>
<feature type="compositionally biased region" description="Polar residues" evidence="8">
    <location>
        <begin position="853"/>
        <end position="863"/>
    </location>
</feature>
<comment type="similarity">
    <text evidence="2 7">Belongs to the enhancer of polycomb family.</text>
</comment>
<evidence type="ECO:0000256" key="8">
    <source>
        <dbReference type="SAM" id="MobiDB-lite"/>
    </source>
</evidence>
<dbReference type="GO" id="GO:0006357">
    <property type="term" value="P:regulation of transcription by RNA polymerase II"/>
    <property type="evidence" value="ECO:0007669"/>
    <property type="project" value="InterPro"/>
</dbReference>
<keyword evidence="5 7" id="KW-0539">Nucleus</keyword>
<dbReference type="GO" id="GO:0035267">
    <property type="term" value="C:NuA4 histone acetyltransferase complex"/>
    <property type="evidence" value="ECO:0007669"/>
    <property type="project" value="InterPro"/>
</dbReference>